<dbReference type="STRING" id="43928.SAMN05443636_1683"/>
<feature type="domain" description="Cupin type-2" evidence="2">
    <location>
        <begin position="44"/>
        <end position="108"/>
    </location>
</feature>
<dbReference type="RefSeq" id="WP_073308391.1">
    <property type="nucleotide sequence ID" value="NZ_FQWV01000003.1"/>
</dbReference>
<evidence type="ECO:0000256" key="1">
    <source>
        <dbReference type="SAM" id="MobiDB-lite"/>
    </source>
</evidence>
<keyword evidence="4" id="KW-1185">Reference proteome</keyword>
<dbReference type="Pfam" id="PF07883">
    <property type="entry name" value="Cupin_2"/>
    <property type="match status" value="1"/>
</dbReference>
<dbReference type="EMBL" id="FQWV01000003">
    <property type="protein sequence ID" value="SHH03398.1"/>
    <property type="molecule type" value="Genomic_DNA"/>
</dbReference>
<evidence type="ECO:0000313" key="3">
    <source>
        <dbReference type="EMBL" id="SHH03398.1"/>
    </source>
</evidence>
<dbReference type="InterPro" id="IPR014710">
    <property type="entry name" value="RmlC-like_jellyroll"/>
</dbReference>
<reference evidence="3 4" key="1">
    <citation type="submission" date="2016-11" db="EMBL/GenBank/DDBJ databases">
        <authorList>
            <person name="Jaros S."/>
            <person name="Januszkiewicz K."/>
            <person name="Wedrychowicz H."/>
        </authorList>
    </citation>
    <scope>NUCLEOTIDE SEQUENCE [LARGE SCALE GENOMIC DNA]</scope>
    <source>
        <strain evidence="3 4">DSM 9297</strain>
    </source>
</reference>
<dbReference type="SUPFAM" id="SSF51182">
    <property type="entry name" value="RmlC-like cupins"/>
    <property type="match status" value="1"/>
</dbReference>
<feature type="region of interest" description="Disordered" evidence="1">
    <location>
        <begin position="1"/>
        <end position="33"/>
    </location>
</feature>
<dbReference type="CDD" id="cd02208">
    <property type="entry name" value="cupin_RmlC-like"/>
    <property type="match status" value="1"/>
</dbReference>
<gene>
    <name evidence="3" type="ORF">SAMN05443636_1683</name>
</gene>
<evidence type="ECO:0000259" key="2">
    <source>
        <dbReference type="Pfam" id="PF07883"/>
    </source>
</evidence>
<proteinExistence type="predicted"/>
<dbReference type="Gene3D" id="2.60.120.10">
    <property type="entry name" value="Jelly Rolls"/>
    <property type="match status" value="1"/>
</dbReference>
<protein>
    <submittedName>
        <fullName evidence="3">Cupin domain-containing protein</fullName>
    </submittedName>
</protein>
<organism evidence="3 4">
    <name type="scientific">Halobaculum gomorrense</name>
    <dbReference type="NCBI Taxonomy" id="43928"/>
    <lineage>
        <taxon>Archaea</taxon>
        <taxon>Methanobacteriati</taxon>
        <taxon>Methanobacteriota</taxon>
        <taxon>Stenosarchaea group</taxon>
        <taxon>Halobacteria</taxon>
        <taxon>Halobacteriales</taxon>
        <taxon>Haloferacaceae</taxon>
        <taxon>Halobaculum</taxon>
    </lineage>
</organism>
<dbReference type="InterPro" id="IPR013096">
    <property type="entry name" value="Cupin_2"/>
</dbReference>
<dbReference type="Proteomes" id="UP000184357">
    <property type="component" value="Unassembled WGS sequence"/>
</dbReference>
<evidence type="ECO:0000313" key="4">
    <source>
        <dbReference type="Proteomes" id="UP000184357"/>
    </source>
</evidence>
<name>A0A1M5PNW4_9EURY</name>
<dbReference type="InterPro" id="IPR011051">
    <property type="entry name" value="RmlC_Cupin_sf"/>
</dbReference>
<dbReference type="AlphaFoldDB" id="A0A1M5PNW4"/>
<sequence length="115" mass="11844">MEPTDADDGIATAEVTTLEASVEDGAGAARTPVFDGDPRVVSLRLERGESIPKHHHHGTTVLLLVRSGSISATIGGRERRLDSGSIVRFDGGDGVAVEAREPCSAVVVLAENGGA</sequence>
<accession>A0A1M5PNW4</accession>